<evidence type="ECO:0000313" key="3">
    <source>
        <dbReference type="Proteomes" id="UP000681967"/>
    </source>
</evidence>
<name>A0A8S2SQ27_9BILA</name>
<feature type="compositionally biased region" description="Low complexity" evidence="1">
    <location>
        <begin position="54"/>
        <end position="72"/>
    </location>
</feature>
<organism evidence="2 3">
    <name type="scientific">Rotaria magnacalcarata</name>
    <dbReference type="NCBI Taxonomy" id="392030"/>
    <lineage>
        <taxon>Eukaryota</taxon>
        <taxon>Metazoa</taxon>
        <taxon>Spiralia</taxon>
        <taxon>Gnathifera</taxon>
        <taxon>Rotifera</taxon>
        <taxon>Eurotatoria</taxon>
        <taxon>Bdelloidea</taxon>
        <taxon>Philodinida</taxon>
        <taxon>Philodinidae</taxon>
        <taxon>Rotaria</taxon>
    </lineage>
</organism>
<proteinExistence type="predicted"/>
<dbReference type="AlphaFoldDB" id="A0A8S2SQ27"/>
<dbReference type="Proteomes" id="UP000681967">
    <property type="component" value="Unassembled WGS sequence"/>
</dbReference>
<dbReference type="EMBL" id="CAJOBH010024839">
    <property type="protein sequence ID" value="CAF4243800.1"/>
    <property type="molecule type" value="Genomic_DNA"/>
</dbReference>
<comment type="caution">
    <text evidence="2">The sequence shown here is derived from an EMBL/GenBank/DDBJ whole genome shotgun (WGS) entry which is preliminary data.</text>
</comment>
<feature type="non-terminal residue" evidence="2">
    <location>
        <position position="1"/>
    </location>
</feature>
<protein>
    <submittedName>
        <fullName evidence="2">Uncharacterized protein</fullName>
    </submittedName>
</protein>
<accession>A0A8S2SQ27</accession>
<gene>
    <name evidence="2" type="ORF">BYL167_LOCUS25272</name>
</gene>
<evidence type="ECO:0000256" key="1">
    <source>
        <dbReference type="SAM" id="MobiDB-lite"/>
    </source>
</evidence>
<sequence>IHNIKNFHFNLSTYLFDNIYHSNMPNEKELAKRVNSLSCQPINKPKYSKKTACSSQRRSQWQSSHLSRSSSSNADSPLVLNRSNQKETKTLIYHQHPQHLHLNYKHHK</sequence>
<feature type="region of interest" description="Disordered" evidence="1">
    <location>
        <begin position="40"/>
        <end position="108"/>
    </location>
</feature>
<feature type="compositionally biased region" description="Basic residues" evidence="1">
    <location>
        <begin position="96"/>
        <end position="108"/>
    </location>
</feature>
<evidence type="ECO:0000313" key="2">
    <source>
        <dbReference type="EMBL" id="CAF4243800.1"/>
    </source>
</evidence>
<reference evidence="2" key="1">
    <citation type="submission" date="2021-02" db="EMBL/GenBank/DDBJ databases">
        <authorList>
            <person name="Nowell W R."/>
        </authorList>
    </citation>
    <scope>NUCLEOTIDE SEQUENCE</scope>
</reference>